<dbReference type="Pfam" id="PF10676">
    <property type="entry name" value="gerPA"/>
    <property type="match status" value="1"/>
</dbReference>
<evidence type="ECO:0000313" key="1">
    <source>
        <dbReference type="EMBL" id="MFC5451091.1"/>
    </source>
</evidence>
<dbReference type="InterPro" id="IPR019618">
    <property type="entry name" value="Spore_germination_GerPA"/>
</dbReference>
<comment type="caution">
    <text evidence="1">The sequence shown here is derived from an EMBL/GenBank/DDBJ whole genome shotgun (WGS) entry which is preliminary data.</text>
</comment>
<keyword evidence="2" id="KW-1185">Reference proteome</keyword>
<protein>
    <submittedName>
        <fullName evidence="1">Spore germination protein</fullName>
    </submittedName>
</protein>
<gene>
    <name evidence="1" type="ORF">ACFPOG_22905</name>
</gene>
<sequence length="81" mass="8425">MQMSSKIGAFKVITNSGTIINGESLIIMAPTQISKSFNGAGAGVTGAHAMTFSFFSTTIALDPAGNGELSKYRRKRSGHTG</sequence>
<name>A0ABW0KDR2_9BACL</name>
<dbReference type="EMBL" id="JBHSMJ010000031">
    <property type="protein sequence ID" value="MFC5451091.1"/>
    <property type="molecule type" value="Genomic_DNA"/>
</dbReference>
<reference evidence="2" key="1">
    <citation type="journal article" date="2019" name="Int. J. Syst. Evol. Microbiol.">
        <title>The Global Catalogue of Microorganisms (GCM) 10K type strain sequencing project: providing services to taxonomists for standard genome sequencing and annotation.</title>
        <authorList>
            <consortium name="The Broad Institute Genomics Platform"/>
            <consortium name="The Broad Institute Genome Sequencing Center for Infectious Disease"/>
            <person name="Wu L."/>
            <person name="Ma J."/>
        </authorList>
    </citation>
    <scope>NUCLEOTIDE SEQUENCE [LARGE SCALE GENOMIC DNA]</scope>
    <source>
        <strain evidence="2">KACC 11904</strain>
    </source>
</reference>
<dbReference type="Proteomes" id="UP001596044">
    <property type="component" value="Unassembled WGS sequence"/>
</dbReference>
<accession>A0ABW0KDR2</accession>
<proteinExistence type="predicted"/>
<evidence type="ECO:0000313" key="2">
    <source>
        <dbReference type="Proteomes" id="UP001596044"/>
    </source>
</evidence>
<dbReference type="RefSeq" id="WP_270879495.1">
    <property type="nucleotide sequence ID" value="NZ_JAQFVF010000025.1"/>
</dbReference>
<organism evidence="1 2">
    <name type="scientific">Paenibacillus aestuarii</name>
    <dbReference type="NCBI Taxonomy" id="516965"/>
    <lineage>
        <taxon>Bacteria</taxon>
        <taxon>Bacillati</taxon>
        <taxon>Bacillota</taxon>
        <taxon>Bacilli</taxon>
        <taxon>Bacillales</taxon>
        <taxon>Paenibacillaceae</taxon>
        <taxon>Paenibacillus</taxon>
    </lineage>
</organism>